<feature type="non-terminal residue" evidence="1">
    <location>
        <position position="1"/>
    </location>
</feature>
<dbReference type="SUPFAM" id="SSF53850">
    <property type="entry name" value="Periplasmic binding protein-like II"/>
    <property type="match status" value="1"/>
</dbReference>
<keyword evidence="2" id="KW-1185">Reference proteome</keyword>
<dbReference type="RefSeq" id="WP_376810899.1">
    <property type="nucleotide sequence ID" value="NZ_JBHTAC010000120.1"/>
</dbReference>
<dbReference type="EMBL" id="JBHTAC010000120">
    <property type="protein sequence ID" value="MFC7248238.1"/>
    <property type="molecule type" value="Genomic_DNA"/>
</dbReference>
<gene>
    <name evidence="1" type="ORF">ACFQO7_37760</name>
</gene>
<name>A0ABW2H8D1_9ACTN</name>
<dbReference type="Proteomes" id="UP001596392">
    <property type="component" value="Unassembled WGS sequence"/>
</dbReference>
<dbReference type="InterPro" id="IPR006059">
    <property type="entry name" value="SBP"/>
</dbReference>
<accession>A0ABW2H8D1</accession>
<feature type="non-terminal residue" evidence="1">
    <location>
        <position position="166"/>
    </location>
</feature>
<organism evidence="1 2">
    <name type="scientific">Catellatospora aurea</name>
    <dbReference type="NCBI Taxonomy" id="1337874"/>
    <lineage>
        <taxon>Bacteria</taxon>
        <taxon>Bacillati</taxon>
        <taxon>Actinomycetota</taxon>
        <taxon>Actinomycetes</taxon>
        <taxon>Micromonosporales</taxon>
        <taxon>Micromonosporaceae</taxon>
        <taxon>Catellatospora</taxon>
    </lineage>
</organism>
<evidence type="ECO:0000313" key="1">
    <source>
        <dbReference type="EMBL" id="MFC7248238.1"/>
    </source>
</evidence>
<comment type="caution">
    <text evidence="1">The sequence shown here is derived from an EMBL/GenBank/DDBJ whole genome shotgun (WGS) entry which is preliminary data.</text>
</comment>
<dbReference type="Gene3D" id="3.40.190.10">
    <property type="entry name" value="Periplasmic binding protein-like II"/>
    <property type="match status" value="1"/>
</dbReference>
<dbReference type="Pfam" id="PF13416">
    <property type="entry name" value="SBP_bac_8"/>
    <property type="match status" value="1"/>
</dbReference>
<protein>
    <submittedName>
        <fullName evidence="1">Extracellular solute-binding protein</fullName>
    </submittedName>
</protein>
<reference evidence="2" key="1">
    <citation type="journal article" date="2019" name="Int. J. Syst. Evol. Microbiol.">
        <title>The Global Catalogue of Microorganisms (GCM) 10K type strain sequencing project: providing services to taxonomists for standard genome sequencing and annotation.</title>
        <authorList>
            <consortium name="The Broad Institute Genomics Platform"/>
            <consortium name="The Broad Institute Genome Sequencing Center for Infectious Disease"/>
            <person name="Wu L."/>
            <person name="Ma J."/>
        </authorList>
    </citation>
    <scope>NUCLEOTIDE SEQUENCE [LARGE SCALE GENOMIC DNA]</scope>
    <source>
        <strain evidence="2">CGMCC 1.9106</strain>
    </source>
</reference>
<evidence type="ECO:0000313" key="2">
    <source>
        <dbReference type="Proteomes" id="UP001596392"/>
    </source>
</evidence>
<proteinExistence type="predicted"/>
<sequence length="166" mass="18149">IKSQWPAWKWQQGSSAKGEVVGLGTDVGGMAMCYRRDLFEKAGLPTDREAVSALWPTWEKYIETGVKFKAANVKGSAWMDGPTIIYRSILGQQPVGIYDGDKVVVESNPGVKRAWDLTIDAINKGLSAKIAPWSADWNAGMAKGSFVTLACPSWMMAYIQSQAKDS</sequence>